<evidence type="ECO:0000259" key="1">
    <source>
        <dbReference type="SMART" id="SM00860"/>
    </source>
</evidence>
<dbReference type="EMBL" id="BAAAUG010000091">
    <property type="protein sequence ID" value="GAA3122331.1"/>
    <property type="molecule type" value="Genomic_DNA"/>
</dbReference>
<proteinExistence type="predicted"/>
<sequence>MAPEPVSHSWQRIDSWLRDCVPGTYEALPPPATHAEILAAEKRLGLSFPEQLTESLLCHDGSAQLRLPPVYTLLSTEAIVEHQRLQAEIEDETKAEYLANDIPLEIDGQYARWHPGWVPCASDDGGGYLVLDAQPGVQQGRVGKRDEIGQIEFPPGRIWTSLAELLEAVADALEDNVTLDGYERIVEDDDLRWDTEG</sequence>
<dbReference type="Proteomes" id="UP001501637">
    <property type="component" value="Unassembled WGS sequence"/>
</dbReference>
<dbReference type="InterPro" id="IPR018958">
    <property type="entry name" value="Knr4/Smi1-like_dom"/>
</dbReference>
<dbReference type="PANTHER" id="PTHR47432">
    <property type="entry name" value="CELL WALL ASSEMBLY REGULATOR SMI1"/>
    <property type="match status" value="1"/>
</dbReference>
<feature type="domain" description="Knr4/Smi1-like" evidence="1">
    <location>
        <begin position="31"/>
        <end position="168"/>
    </location>
</feature>
<dbReference type="Gene3D" id="3.40.1580.10">
    <property type="entry name" value="SMI1/KNR4-like"/>
    <property type="match status" value="1"/>
</dbReference>
<dbReference type="SUPFAM" id="SSF160631">
    <property type="entry name" value="SMI1/KNR4-like"/>
    <property type="match status" value="1"/>
</dbReference>
<dbReference type="PANTHER" id="PTHR47432:SF1">
    <property type="entry name" value="CELL WALL ASSEMBLY REGULATOR SMI1"/>
    <property type="match status" value="1"/>
</dbReference>
<dbReference type="InterPro" id="IPR037883">
    <property type="entry name" value="Knr4/Smi1-like_sf"/>
</dbReference>
<keyword evidence="3" id="KW-1185">Reference proteome</keyword>
<organism evidence="2 3">
    <name type="scientific">Streptomyces rectiviolaceus</name>
    <dbReference type="NCBI Taxonomy" id="332591"/>
    <lineage>
        <taxon>Bacteria</taxon>
        <taxon>Bacillati</taxon>
        <taxon>Actinomycetota</taxon>
        <taxon>Actinomycetes</taxon>
        <taxon>Kitasatosporales</taxon>
        <taxon>Streptomycetaceae</taxon>
        <taxon>Streptomyces</taxon>
    </lineage>
</organism>
<gene>
    <name evidence="2" type="ORF">GCM10010449_50240</name>
</gene>
<protein>
    <recommendedName>
        <fullName evidence="1">Knr4/Smi1-like domain-containing protein</fullName>
    </recommendedName>
</protein>
<reference evidence="3" key="1">
    <citation type="journal article" date="2019" name="Int. J. Syst. Evol. Microbiol.">
        <title>The Global Catalogue of Microorganisms (GCM) 10K type strain sequencing project: providing services to taxonomists for standard genome sequencing and annotation.</title>
        <authorList>
            <consortium name="The Broad Institute Genomics Platform"/>
            <consortium name="The Broad Institute Genome Sequencing Center for Infectious Disease"/>
            <person name="Wu L."/>
            <person name="Ma J."/>
        </authorList>
    </citation>
    <scope>NUCLEOTIDE SEQUENCE [LARGE SCALE GENOMIC DNA]</scope>
    <source>
        <strain evidence="3">JCM 9092</strain>
    </source>
</reference>
<evidence type="ECO:0000313" key="2">
    <source>
        <dbReference type="EMBL" id="GAA3122331.1"/>
    </source>
</evidence>
<dbReference type="SMART" id="SM00860">
    <property type="entry name" value="SMI1_KNR4"/>
    <property type="match status" value="1"/>
</dbReference>
<dbReference type="Pfam" id="PF09346">
    <property type="entry name" value="SMI1_KNR4"/>
    <property type="match status" value="1"/>
</dbReference>
<accession>A0ABP6MTN7</accession>
<dbReference type="RefSeq" id="WP_344524158.1">
    <property type="nucleotide sequence ID" value="NZ_BAAAUG010000091.1"/>
</dbReference>
<name>A0ABP6MTN7_9ACTN</name>
<comment type="caution">
    <text evidence="2">The sequence shown here is derived from an EMBL/GenBank/DDBJ whole genome shotgun (WGS) entry which is preliminary data.</text>
</comment>
<evidence type="ECO:0000313" key="3">
    <source>
        <dbReference type="Proteomes" id="UP001501637"/>
    </source>
</evidence>
<dbReference type="InterPro" id="IPR051873">
    <property type="entry name" value="KNR4/SMI1_regulator"/>
</dbReference>